<dbReference type="Gene3D" id="3.10.129.10">
    <property type="entry name" value="Hotdog Thioesterase"/>
    <property type="match status" value="1"/>
</dbReference>
<dbReference type="PANTHER" id="PTHR13078">
    <property type="entry name" value="PEROXISOMAL MULTIFUNCTIONAL ENZYME TYPE 2-RELATED"/>
    <property type="match status" value="1"/>
</dbReference>
<organism evidence="4 5">
    <name type="scientific">Nocardia uniformis</name>
    <dbReference type="NCBI Taxonomy" id="53432"/>
    <lineage>
        <taxon>Bacteria</taxon>
        <taxon>Bacillati</taxon>
        <taxon>Actinomycetota</taxon>
        <taxon>Actinomycetes</taxon>
        <taxon>Mycobacteriales</taxon>
        <taxon>Nocardiaceae</taxon>
        <taxon>Nocardia</taxon>
    </lineage>
</organism>
<dbReference type="InterPro" id="IPR002539">
    <property type="entry name" value="MaoC-like_dom"/>
</dbReference>
<comment type="caution">
    <text evidence="4">The sequence shown here is derived from an EMBL/GenBank/DDBJ whole genome shotgun (WGS) entry which is preliminary data.</text>
</comment>
<protein>
    <submittedName>
        <fullName evidence="4">Dehydratase</fullName>
    </submittedName>
</protein>
<dbReference type="GO" id="GO:0003857">
    <property type="term" value="F:(3S)-3-hydroxyacyl-CoA dehydrogenase (NAD+) activity"/>
    <property type="evidence" value="ECO:0007669"/>
    <property type="project" value="TreeGrafter"/>
</dbReference>
<evidence type="ECO:0000259" key="3">
    <source>
        <dbReference type="Pfam" id="PF22622"/>
    </source>
</evidence>
<feature type="domain" description="MaoC-like" evidence="2">
    <location>
        <begin position="160"/>
        <end position="262"/>
    </location>
</feature>
<dbReference type="AlphaFoldDB" id="A0A849C0N2"/>
<evidence type="ECO:0000313" key="4">
    <source>
        <dbReference type="EMBL" id="NNH71188.1"/>
    </source>
</evidence>
<name>A0A849C0N2_9NOCA</name>
<dbReference type="InterPro" id="IPR029069">
    <property type="entry name" value="HotDog_dom_sf"/>
</dbReference>
<gene>
    <name evidence="4" type="ORF">HLB23_15155</name>
</gene>
<accession>A0A849C0N2</accession>
<dbReference type="Pfam" id="PF01575">
    <property type="entry name" value="MaoC_dehydratas"/>
    <property type="match status" value="1"/>
</dbReference>
<dbReference type="GO" id="GO:0004300">
    <property type="term" value="F:enoyl-CoA hydratase activity"/>
    <property type="evidence" value="ECO:0007669"/>
    <property type="project" value="TreeGrafter"/>
</dbReference>
<evidence type="ECO:0000256" key="1">
    <source>
        <dbReference type="ARBA" id="ARBA00005254"/>
    </source>
</evidence>
<dbReference type="SUPFAM" id="SSF54637">
    <property type="entry name" value="Thioesterase/thiol ester dehydrase-isomerase"/>
    <property type="match status" value="2"/>
</dbReference>
<dbReference type="Pfam" id="PF22622">
    <property type="entry name" value="MFE-2_hydrat-2_N"/>
    <property type="match status" value="1"/>
</dbReference>
<dbReference type="Proteomes" id="UP000586827">
    <property type="component" value="Unassembled WGS sequence"/>
</dbReference>
<sequence length="285" mass="31416">MSEHVFDIAGIGVWGPEIEFPVEKQRSIAYAEATNDPIAQHLDGTFAPPVFAVVPALTDMADQTLSVVPDELMFRILHGEQDFRFHRPIVPGETLRVRSKVVGIHGKSTGVVVTTLGETRDAAGALVNEQYFTGFFKGGVWPREAGITAPTHTFDEALRDRAADFVVEQRFDKDQTFRYAEPAGDPMPIHLDDEFARQMGLPGIIIHGLCTMAFTSHAVLSQVALDDPARLRRLAVRFSKPARPEQIITTSIWRTGDTEDRRVYAFESASGDGDALIRDGIAEIA</sequence>
<dbReference type="InterPro" id="IPR054357">
    <property type="entry name" value="MFE-2_N"/>
</dbReference>
<keyword evidence="5" id="KW-1185">Reference proteome</keyword>
<feature type="domain" description="Peroxisomal multifunctional enzyme type 2-like N-terminal" evidence="3">
    <location>
        <begin position="47"/>
        <end position="138"/>
    </location>
</feature>
<dbReference type="RefSeq" id="WP_067524377.1">
    <property type="nucleotide sequence ID" value="NZ_JABELX010000005.1"/>
</dbReference>
<proteinExistence type="inferred from homology"/>
<dbReference type="GO" id="GO:0044594">
    <property type="term" value="F:17-beta-hydroxysteroid dehydrogenase (NAD+) activity"/>
    <property type="evidence" value="ECO:0007669"/>
    <property type="project" value="TreeGrafter"/>
</dbReference>
<reference evidence="4 5" key="1">
    <citation type="submission" date="2020-05" db="EMBL/GenBank/DDBJ databases">
        <title>MicrobeNet Type strains.</title>
        <authorList>
            <person name="Nicholson A.C."/>
        </authorList>
    </citation>
    <scope>NUCLEOTIDE SEQUENCE [LARGE SCALE GENOMIC DNA]</scope>
    <source>
        <strain evidence="4 5">JCM 3224</strain>
    </source>
</reference>
<dbReference type="CDD" id="cd03441">
    <property type="entry name" value="R_hydratase_like"/>
    <property type="match status" value="1"/>
</dbReference>
<evidence type="ECO:0000313" key="5">
    <source>
        <dbReference type="Proteomes" id="UP000586827"/>
    </source>
</evidence>
<dbReference type="PANTHER" id="PTHR13078:SF56">
    <property type="entry name" value="PEROXISOMAL MULTIFUNCTIONAL ENZYME TYPE 2"/>
    <property type="match status" value="1"/>
</dbReference>
<evidence type="ECO:0000259" key="2">
    <source>
        <dbReference type="Pfam" id="PF01575"/>
    </source>
</evidence>
<dbReference type="GO" id="GO:0006635">
    <property type="term" value="P:fatty acid beta-oxidation"/>
    <property type="evidence" value="ECO:0007669"/>
    <property type="project" value="TreeGrafter"/>
</dbReference>
<comment type="similarity">
    <text evidence="1">Belongs to the enoyl-CoA hydratase/isomerase family.</text>
</comment>
<dbReference type="EMBL" id="JABELX010000005">
    <property type="protein sequence ID" value="NNH71188.1"/>
    <property type="molecule type" value="Genomic_DNA"/>
</dbReference>